<protein>
    <submittedName>
        <fullName evidence="2">Uncharacterized protein</fullName>
    </submittedName>
</protein>
<sequence>MLNKKKRSLDDLANGEKSESNGTQDSVNTGTNNVSQIKKPKIDLERVRAKADQLIDLGVATEYTVIPIRNPKPDEFYRCMADEEYSMDANILSLKTENEWYLIDPEILPEIQLESQLRVMTLYVCVTMNSTPFVTCIPQPNELGQINSWHESGHRTMAEAKQFWVRRQADRSNGSYIITKAMNVKLPDPKWPTMTLSEIIERAFDKFYIDDINHPVLQRLRGEMMS</sequence>
<gene>
    <name evidence="2" type="ORF">METZ01_LOCUS291997</name>
</gene>
<feature type="region of interest" description="Disordered" evidence="1">
    <location>
        <begin position="1"/>
        <end position="34"/>
    </location>
</feature>
<accession>A0A382LRU8</accession>
<proteinExistence type="predicted"/>
<evidence type="ECO:0000256" key="1">
    <source>
        <dbReference type="SAM" id="MobiDB-lite"/>
    </source>
</evidence>
<feature type="compositionally biased region" description="Polar residues" evidence="1">
    <location>
        <begin position="20"/>
        <end position="34"/>
    </location>
</feature>
<dbReference type="EMBL" id="UINC01088690">
    <property type="protein sequence ID" value="SVC39143.1"/>
    <property type="molecule type" value="Genomic_DNA"/>
</dbReference>
<feature type="compositionally biased region" description="Basic and acidic residues" evidence="1">
    <location>
        <begin position="8"/>
        <end position="19"/>
    </location>
</feature>
<dbReference type="AlphaFoldDB" id="A0A382LRU8"/>
<evidence type="ECO:0000313" key="2">
    <source>
        <dbReference type="EMBL" id="SVC39143.1"/>
    </source>
</evidence>
<reference evidence="2" key="1">
    <citation type="submission" date="2018-05" db="EMBL/GenBank/DDBJ databases">
        <authorList>
            <person name="Lanie J.A."/>
            <person name="Ng W.-L."/>
            <person name="Kazmierczak K.M."/>
            <person name="Andrzejewski T.M."/>
            <person name="Davidsen T.M."/>
            <person name="Wayne K.J."/>
            <person name="Tettelin H."/>
            <person name="Glass J.I."/>
            <person name="Rusch D."/>
            <person name="Podicherti R."/>
            <person name="Tsui H.-C.T."/>
            <person name="Winkler M.E."/>
        </authorList>
    </citation>
    <scope>NUCLEOTIDE SEQUENCE</scope>
</reference>
<organism evidence="2">
    <name type="scientific">marine metagenome</name>
    <dbReference type="NCBI Taxonomy" id="408172"/>
    <lineage>
        <taxon>unclassified sequences</taxon>
        <taxon>metagenomes</taxon>
        <taxon>ecological metagenomes</taxon>
    </lineage>
</organism>
<name>A0A382LRU8_9ZZZZ</name>